<dbReference type="PROSITE" id="PS51318">
    <property type="entry name" value="TAT"/>
    <property type="match status" value="1"/>
</dbReference>
<dbReference type="RefSeq" id="WP_013135805.1">
    <property type="nucleotide sequence ID" value="NC_014166.1"/>
</dbReference>
<dbReference type="HOGENOM" id="CLU_043374_1_3_7"/>
<dbReference type="PROSITE" id="PS00198">
    <property type="entry name" value="4FE4S_FER_1"/>
    <property type="match status" value="1"/>
</dbReference>
<keyword evidence="1" id="KW-0004">4Fe-4S</keyword>
<dbReference type="EMBL" id="CP001999">
    <property type="protein sequence ID" value="ADG93660.1"/>
    <property type="molecule type" value="Genomic_DNA"/>
</dbReference>
<evidence type="ECO:0000256" key="3">
    <source>
        <dbReference type="ARBA" id="ARBA00023004"/>
    </source>
</evidence>
<evidence type="ECO:0000313" key="7">
    <source>
        <dbReference type="Proteomes" id="UP000000939"/>
    </source>
</evidence>
<dbReference type="AlphaFoldDB" id="D5V048"/>
<feature type="domain" description="4Fe-4S ferredoxin-type" evidence="5">
    <location>
        <begin position="53"/>
        <end position="82"/>
    </location>
</feature>
<dbReference type="Gene3D" id="3.30.70.20">
    <property type="match status" value="2"/>
</dbReference>
<dbReference type="InterPro" id="IPR054822">
    <property type="entry name" value="DsrO-like"/>
</dbReference>
<dbReference type="OrthoDB" id="9789030at2"/>
<keyword evidence="2" id="KW-0479">Metal-binding</keyword>
<dbReference type="PANTHER" id="PTHR43177:SF9">
    <property type="entry name" value="PROTEIN NRFC"/>
    <property type="match status" value="1"/>
</dbReference>
<feature type="domain" description="4Fe-4S ferredoxin-type" evidence="5">
    <location>
        <begin position="98"/>
        <end position="129"/>
    </location>
</feature>
<evidence type="ECO:0000256" key="4">
    <source>
        <dbReference type="ARBA" id="ARBA00023014"/>
    </source>
</evidence>
<dbReference type="CDD" id="cd10551">
    <property type="entry name" value="PsrB"/>
    <property type="match status" value="1"/>
</dbReference>
<evidence type="ECO:0000256" key="1">
    <source>
        <dbReference type="ARBA" id="ARBA00022485"/>
    </source>
</evidence>
<dbReference type="InterPro" id="IPR017900">
    <property type="entry name" value="4Fe4S_Fe_S_CS"/>
</dbReference>
<dbReference type="PROSITE" id="PS51379">
    <property type="entry name" value="4FE4S_FER_2"/>
    <property type="match status" value="3"/>
</dbReference>
<proteinExistence type="predicted"/>
<dbReference type="NCBIfam" id="NF045797">
    <property type="entry name" value="DsrO"/>
    <property type="match status" value="1"/>
</dbReference>
<name>D5V048_ARCNC</name>
<dbReference type="eggNOG" id="COG0437">
    <property type="taxonomic scope" value="Bacteria"/>
</dbReference>
<evidence type="ECO:0000259" key="5">
    <source>
        <dbReference type="PROSITE" id="PS51379"/>
    </source>
</evidence>
<dbReference type="KEGG" id="ant:Arnit_2006"/>
<dbReference type="STRING" id="572480.Arnit_2006"/>
<dbReference type="InterPro" id="IPR050954">
    <property type="entry name" value="ET_IronSulfur_Cluster-Binding"/>
</dbReference>
<dbReference type="GO" id="GO:0051539">
    <property type="term" value="F:4 iron, 4 sulfur cluster binding"/>
    <property type="evidence" value="ECO:0007669"/>
    <property type="project" value="UniProtKB-KW"/>
</dbReference>
<evidence type="ECO:0000256" key="2">
    <source>
        <dbReference type="ARBA" id="ARBA00022723"/>
    </source>
</evidence>
<keyword evidence="7" id="KW-1185">Reference proteome</keyword>
<dbReference type="GO" id="GO:0046872">
    <property type="term" value="F:metal ion binding"/>
    <property type="evidence" value="ECO:0007669"/>
    <property type="project" value="UniProtKB-KW"/>
</dbReference>
<gene>
    <name evidence="6" type="ordered locus">Arnit_2006</name>
</gene>
<dbReference type="SUPFAM" id="SSF54862">
    <property type="entry name" value="4Fe-4S ferredoxins"/>
    <property type="match status" value="1"/>
</dbReference>
<dbReference type="InterPro" id="IPR017896">
    <property type="entry name" value="4Fe4S_Fe-S-bd"/>
</dbReference>
<reference evidence="6 7" key="1">
    <citation type="journal article" date="2010" name="Stand. Genomic Sci.">
        <title>Complete genome sequence of Arcobacter nitrofigilis type strain (CI).</title>
        <authorList>
            <person name="Pati A."/>
            <person name="Gronow S."/>
            <person name="Lapidus A."/>
            <person name="Copeland A."/>
            <person name="Glavina Del Rio T."/>
            <person name="Nolan M."/>
            <person name="Lucas S."/>
            <person name="Tice H."/>
            <person name="Cheng J.F."/>
            <person name="Han C."/>
            <person name="Chertkov O."/>
            <person name="Bruce D."/>
            <person name="Tapia R."/>
            <person name="Goodwin L."/>
            <person name="Pitluck S."/>
            <person name="Liolios K."/>
            <person name="Ivanova N."/>
            <person name="Mavromatis K."/>
            <person name="Chen A."/>
            <person name="Palaniappan K."/>
            <person name="Land M."/>
            <person name="Hauser L."/>
            <person name="Chang Y.J."/>
            <person name="Jeffries C.D."/>
            <person name="Detter J.C."/>
            <person name="Rohde M."/>
            <person name="Goker M."/>
            <person name="Bristow J."/>
            <person name="Eisen J.A."/>
            <person name="Markowitz V."/>
            <person name="Hugenholtz P."/>
            <person name="Klenk H.P."/>
            <person name="Kyrpides N.C."/>
        </authorList>
    </citation>
    <scope>NUCLEOTIDE SEQUENCE [LARGE SCALE GENOMIC DNA]</scope>
    <source>
        <strain evidence="7">ATCC 33309 / DSM 7299 / CCUG 15893 / LMG 7604 / NCTC 12251 / CI</strain>
    </source>
</reference>
<dbReference type="Proteomes" id="UP000000939">
    <property type="component" value="Chromosome"/>
</dbReference>
<organism evidence="6 7">
    <name type="scientific">Arcobacter nitrofigilis (strain ATCC 33309 / DSM 7299 / CCUG 15893 / LMG 7604 / NCTC 12251 / CI)</name>
    <name type="common">Campylobacter nitrofigilis</name>
    <dbReference type="NCBI Taxonomy" id="572480"/>
    <lineage>
        <taxon>Bacteria</taxon>
        <taxon>Pseudomonadati</taxon>
        <taxon>Campylobacterota</taxon>
        <taxon>Epsilonproteobacteria</taxon>
        <taxon>Campylobacterales</taxon>
        <taxon>Arcobacteraceae</taxon>
        <taxon>Arcobacter</taxon>
    </lineage>
</organism>
<dbReference type="InterPro" id="IPR006311">
    <property type="entry name" value="TAT_signal"/>
</dbReference>
<accession>D5V048</accession>
<keyword evidence="3" id="KW-0408">Iron</keyword>
<protein>
    <submittedName>
        <fullName evidence="6">4Fe-4S ferredoxin iron-sulfur binding domain protein</fullName>
    </submittedName>
</protein>
<dbReference type="Pfam" id="PF13247">
    <property type="entry name" value="Fer4_11"/>
    <property type="match status" value="1"/>
</dbReference>
<sequence length="268" mass="30023" precursor="true">MSSKNSRRDFLQKGLTTTAFTMIASTSANAFSMKIPGRDNNDTRHIGQKGKHFVMVLDLRKCIGCQACTSVCRIENEVPSGQFRTFVTETEMGEFPDVRKGFLPQLCNHCENPACVPVCPTGATFKREDGIVVVDNEICWGCGYCISACPYDKRYFNKKTRTADKCNFCAQRVDKGLLPACVETCVGGARVFGDINDKNSDVYKLMSNFSTTVLKESEGTKPQTFYINLDSKLEELFSTTQSLDDMVKTEEGFEKEWQKARMEAHNHG</sequence>
<evidence type="ECO:0000313" key="6">
    <source>
        <dbReference type="EMBL" id="ADG93660.1"/>
    </source>
</evidence>
<feature type="domain" description="4Fe-4S ferredoxin-type" evidence="5">
    <location>
        <begin position="130"/>
        <end position="159"/>
    </location>
</feature>
<keyword evidence="4" id="KW-0411">Iron-sulfur</keyword>
<dbReference type="PANTHER" id="PTHR43177">
    <property type="entry name" value="PROTEIN NRFC"/>
    <property type="match status" value="1"/>
</dbReference>